<dbReference type="RefSeq" id="WP_306869253.1">
    <property type="nucleotide sequence ID" value="NZ_JAUSRB010000002.1"/>
</dbReference>
<keyword evidence="1" id="KW-0812">Transmembrane</keyword>
<evidence type="ECO:0000313" key="3">
    <source>
        <dbReference type="Proteomes" id="UP001230426"/>
    </source>
</evidence>
<reference evidence="2 3" key="1">
    <citation type="submission" date="2023-07" db="EMBL/GenBank/DDBJ databases">
        <title>Sequencing the genomes of 1000 actinobacteria strains.</title>
        <authorList>
            <person name="Klenk H.-P."/>
        </authorList>
    </citation>
    <scope>NUCLEOTIDE SEQUENCE [LARGE SCALE GENOMIC DNA]</scope>
    <source>
        <strain evidence="2 3">DSM 44109</strain>
    </source>
</reference>
<dbReference type="EMBL" id="JAUSRB010000002">
    <property type="protein sequence ID" value="MDP9867542.1"/>
    <property type="molecule type" value="Genomic_DNA"/>
</dbReference>
<accession>A0ABT9RE62</accession>
<feature type="transmembrane region" description="Helical" evidence="1">
    <location>
        <begin position="147"/>
        <end position="166"/>
    </location>
</feature>
<keyword evidence="3" id="KW-1185">Reference proteome</keyword>
<organism evidence="2 3">
    <name type="scientific">Streptosporangium brasiliense</name>
    <dbReference type="NCBI Taxonomy" id="47480"/>
    <lineage>
        <taxon>Bacteria</taxon>
        <taxon>Bacillati</taxon>
        <taxon>Actinomycetota</taxon>
        <taxon>Actinomycetes</taxon>
        <taxon>Streptosporangiales</taxon>
        <taxon>Streptosporangiaceae</taxon>
        <taxon>Streptosporangium</taxon>
    </lineage>
</organism>
<evidence type="ECO:0008006" key="4">
    <source>
        <dbReference type="Google" id="ProtNLM"/>
    </source>
</evidence>
<keyword evidence="1" id="KW-1133">Transmembrane helix</keyword>
<evidence type="ECO:0000256" key="1">
    <source>
        <dbReference type="SAM" id="Phobius"/>
    </source>
</evidence>
<feature type="transmembrane region" description="Helical" evidence="1">
    <location>
        <begin position="117"/>
        <end position="135"/>
    </location>
</feature>
<feature type="transmembrane region" description="Helical" evidence="1">
    <location>
        <begin position="206"/>
        <end position="226"/>
    </location>
</feature>
<keyword evidence="1" id="KW-0472">Membrane</keyword>
<proteinExistence type="predicted"/>
<sequence length="229" mass="23548">MAAMDRAARIGRREARWQVDFRASDRRERRIMRQMTAGLALGMLLALTGGSLARALPDDVVRAYDPYLYGVLVLDMTRGSPQAGWAALNGALASAGLTAGHLTAQALDHAESLLSQSGGWTTALGVTIVAFGLAGHLSRRPDAGGDIAVGLLSGLLLFSLVAQQAAGPPHGAPQSGPWAPLALAALGLSLPFLLRPTAAARTRTALTALTCAAASSAALFALPLLLGPL</sequence>
<protein>
    <recommendedName>
        <fullName evidence="4">Rhomboid family intramembrane serine protease</fullName>
    </recommendedName>
</protein>
<evidence type="ECO:0000313" key="2">
    <source>
        <dbReference type="EMBL" id="MDP9867542.1"/>
    </source>
</evidence>
<name>A0ABT9RE62_9ACTN</name>
<feature type="transmembrane region" description="Helical" evidence="1">
    <location>
        <begin position="178"/>
        <end position="194"/>
    </location>
</feature>
<dbReference type="Proteomes" id="UP001230426">
    <property type="component" value="Unassembled WGS sequence"/>
</dbReference>
<comment type="caution">
    <text evidence="2">The sequence shown here is derived from an EMBL/GenBank/DDBJ whole genome shotgun (WGS) entry which is preliminary data.</text>
</comment>
<gene>
    <name evidence="2" type="ORF">J2S55_006808</name>
</gene>